<protein>
    <submittedName>
        <fullName evidence="1">GrBNV_gp97-like protein</fullName>
    </submittedName>
</protein>
<organism evidence="1">
    <name type="scientific">Drosophila innubila nudivirus</name>
    <dbReference type="NCBI Taxonomy" id="2057187"/>
    <lineage>
        <taxon>Viruses</taxon>
        <taxon>Viruses incertae sedis</taxon>
        <taxon>Naldaviricetes</taxon>
        <taxon>Lefavirales</taxon>
        <taxon>Nudiviridae</taxon>
        <taxon>Alphanudivirus</taxon>
        <taxon>Alphanudivirus droinnubilae</taxon>
    </lineage>
</organism>
<evidence type="ECO:0000313" key="2">
    <source>
        <dbReference type="Proteomes" id="UP000290195"/>
    </source>
</evidence>
<dbReference type="EMBL" id="MF966379">
    <property type="protein sequence ID" value="ATZ81500.1"/>
    <property type="molecule type" value="Genomic_DNA"/>
</dbReference>
<sequence>MGNNFYFDESIFTTGESFLPFNHINVYNRADAYLVEKLKLQIGYDDECIYKELKSKNINIVEMGASLANISAKDASKLASVAVNLNPRKPCRGINVYSFNLANNRIEKTINFNQIHVSDGISNNPITIAEYIPETIYTVGDLTPFESAIMIKYYTINNPNVYITRHLYNTIEKYFDNVREWFNYKPIGIIQNTHGELLYKNEIINVPDITISDEQMNIY</sequence>
<evidence type="ECO:0000313" key="1">
    <source>
        <dbReference type="EMBL" id="ATZ81500.1"/>
    </source>
</evidence>
<gene>
    <name evidence="1" type="ORF">DiNV_CH01M_ORF18</name>
</gene>
<dbReference type="Proteomes" id="UP000290195">
    <property type="component" value="Segment"/>
</dbReference>
<name>A0A2H4UX53_9VIRU</name>
<keyword evidence="2" id="KW-1185">Reference proteome</keyword>
<reference evidence="1" key="1">
    <citation type="journal article" date="2018" name="Infect. Genet. Evol.">
        <title>The dynamic evolution of Drosophila innubila Nudivirus.</title>
        <authorList>
            <person name="Hill T."/>
            <person name="Unckless R.L."/>
        </authorList>
    </citation>
    <scope>NUCLEOTIDE SEQUENCE [LARGE SCALE GENOMIC DNA]</scope>
    <source>
        <strain evidence="1">DiNV_CH01M</strain>
    </source>
</reference>
<accession>A0A2H4UX53</accession>
<proteinExistence type="predicted"/>
<dbReference type="OrthoDB" id="18804at10239"/>